<protein>
    <submittedName>
        <fullName evidence="2">Uncharacterized protein</fullName>
    </submittedName>
</protein>
<dbReference type="EMBL" id="KN837292">
    <property type="protein sequence ID" value="KIJ29011.1"/>
    <property type="molecule type" value="Genomic_DNA"/>
</dbReference>
<evidence type="ECO:0000313" key="2">
    <source>
        <dbReference type="EMBL" id="KIJ29011.1"/>
    </source>
</evidence>
<feature type="compositionally biased region" description="Polar residues" evidence="1">
    <location>
        <begin position="602"/>
        <end position="617"/>
    </location>
</feature>
<evidence type="ECO:0000313" key="3">
    <source>
        <dbReference type="Proteomes" id="UP000054279"/>
    </source>
</evidence>
<reference evidence="2 3" key="1">
    <citation type="submission" date="2014-06" db="EMBL/GenBank/DDBJ databases">
        <title>Evolutionary Origins and Diversification of the Mycorrhizal Mutualists.</title>
        <authorList>
            <consortium name="DOE Joint Genome Institute"/>
            <consortium name="Mycorrhizal Genomics Consortium"/>
            <person name="Kohler A."/>
            <person name="Kuo A."/>
            <person name="Nagy L.G."/>
            <person name="Floudas D."/>
            <person name="Copeland A."/>
            <person name="Barry K.W."/>
            <person name="Cichocki N."/>
            <person name="Veneault-Fourrey C."/>
            <person name="LaButti K."/>
            <person name="Lindquist E.A."/>
            <person name="Lipzen A."/>
            <person name="Lundell T."/>
            <person name="Morin E."/>
            <person name="Murat C."/>
            <person name="Riley R."/>
            <person name="Ohm R."/>
            <person name="Sun H."/>
            <person name="Tunlid A."/>
            <person name="Henrissat B."/>
            <person name="Grigoriev I.V."/>
            <person name="Hibbett D.S."/>
            <person name="Martin F."/>
        </authorList>
    </citation>
    <scope>NUCLEOTIDE SEQUENCE [LARGE SCALE GENOMIC DNA]</scope>
    <source>
        <strain evidence="2 3">SS14</strain>
    </source>
</reference>
<feature type="region of interest" description="Disordered" evidence="1">
    <location>
        <begin position="517"/>
        <end position="641"/>
    </location>
</feature>
<keyword evidence="3" id="KW-1185">Reference proteome</keyword>
<feature type="compositionally biased region" description="Basic residues" evidence="1">
    <location>
        <begin position="569"/>
        <end position="586"/>
    </location>
</feature>
<dbReference type="AlphaFoldDB" id="A0A0C9UUK8"/>
<dbReference type="Proteomes" id="UP000054279">
    <property type="component" value="Unassembled WGS sequence"/>
</dbReference>
<accession>A0A0C9UUK8</accession>
<sequence length="1133" mass="126528">MDSSMQPLPREIAPGTLDPPTLNATLVLAHKQSVQNEGNNPRSTHQAVSQADSITLDVGNTPVTIGPVNAATIDANVHGADNTVKEMDAAPATEGRVGVNGEPPDPLGSDFIWDFPLFVPINRPHQYSLHPEGIHYLEARLPECDKIEGPLGKTVEEYENRLGNLRLKWKKDLSEMYLSHYPNFDWHSVLPPNPSARQLKAAKRCVFVKIDNMLARKHHPEQEPDIIDQLFHVAKKPTVSVLWARACADYPERERIALLAAGWTPKMMRREAFPIQVRVRAKLFRELPEEEQHEWQEKAKKFKTKSSSKDEVIATLPKLFAMIGDAIADKMGWFLEIRAAGLGTDEKPHFFVERYKPIVDGKMMDYGDFPAAEAYNDGFHASVAGAHSVDVSNVTALPPWKPEISKPVLKVVQLTLSGIVDLDENGIVTTPFEELGESVQSYVEQAFALVHIGWSRTKKAPKPNWDEIAKREGESLRQFIDPERLPPGPFEFRSPRSLRERSLFILAQWIVDGEAGKRDTSTHFRWQGQKEPLIVRDLRPATQHSKKEKKQTKVSSNMEEGENGGAATTKRKKRKNPAPSGSRKKLKTEVVASAEKQDEADTQPTTSSTMTPFLNTEESTHKMQAKTNSTKKKSVADSDMDSNTDAEELKEGAFIVKGKATIPHARDYERWFFDLKNRSEDLDWESENAKVMECDVVTAARFVEAAELQRHMELGASLDVIQPMDVVDQPIANLVEAVLDSSKVLPAISSYRRISKWDQASSILLTRAEGFLSGLTSHEANRHWSFVKVGGKAGLFPALRCLELVRRAVETRPGLQDVHSRLDAVMDAYHLWRYNKWRGQWPTLIKEIAVDAGLREREVEPWYFAVRHDPENWSRQQVKEEMQEWIKEMNETLYMRGSIVEKFLWCYGLYMLKRATKASMGHLFDRMIEQTCLWLLKDAEGLDLGITEARHKLLGQNLWDSFLSTSQMLLPKSNASRAGSSGLPAAPTSASLTDHKATEQDASTPINLSTDDHVGAEHPILQAITSTPIAAVDVCSKPFIIAPHAAAVVEGDMSNMSIVKVTEDVIRVALKQCKPVATVEGGEASDKQDSAGGSGTLVEAPTKPKARRKPAQALDTTHPRATRASAKRKLEGA</sequence>
<name>A0A0C9UUK8_SPHS4</name>
<gene>
    <name evidence="2" type="ORF">M422DRAFT_269622</name>
</gene>
<organism evidence="2 3">
    <name type="scientific">Sphaerobolus stellatus (strain SS14)</name>
    <dbReference type="NCBI Taxonomy" id="990650"/>
    <lineage>
        <taxon>Eukaryota</taxon>
        <taxon>Fungi</taxon>
        <taxon>Dikarya</taxon>
        <taxon>Basidiomycota</taxon>
        <taxon>Agaricomycotina</taxon>
        <taxon>Agaricomycetes</taxon>
        <taxon>Phallomycetidae</taxon>
        <taxon>Geastrales</taxon>
        <taxon>Sphaerobolaceae</taxon>
        <taxon>Sphaerobolus</taxon>
    </lineage>
</organism>
<dbReference type="HOGENOM" id="CLU_278746_0_0_1"/>
<proteinExistence type="predicted"/>
<feature type="region of interest" description="Disordered" evidence="1">
    <location>
        <begin position="1078"/>
        <end position="1133"/>
    </location>
</feature>
<feature type="region of interest" description="Disordered" evidence="1">
    <location>
        <begin position="973"/>
        <end position="1002"/>
    </location>
</feature>
<evidence type="ECO:0000256" key="1">
    <source>
        <dbReference type="SAM" id="MobiDB-lite"/>
    </source>
</evidence>
<feature type="region of interest" description="Disordered" evidence="1">
    <location>
        <begin position="1"/>
        <end position="21"/>
    </location>
</feature>